<dbReference type="GO" id="GO:0005524">
    <property type="term" value="F:ATP binding"/>
    <property type="evidence" value="ECO:0007669"/>
    <property type="project" value="InterPro"/>
</dbReference>
<dbReference type="OrthoDB" id="5181253at2"/>
<dbReference type="EMBL" id="QFBC01000028">
    <property type="protein sequence ID" value="PWE52289.1"/>
    <property type="molecule type" value="Genomic_DNA"/>
</dbReference>
<feature type="compositionally biased region" description="Basic and acidic residues" evidence="1">
    <location>
        <begin position="607"/>
        <end position="618"/>
    </location>
</feature>
<dbReference type="PANTHER" id="PTHR34413:SF2">
    <property type="entry name" value="PROPHAGE TAIL FIBER ASSEMBLY PROTEIN HOMOLOG TFAE-RELATED"/>
    <property type="match status" value="1"/>
</dbReference>
<dbReference type="InterPro" id="IPR051220">
    <property type="entry name" value="TFA_Chaperone"/>
</dbReference>
<name>A0A2U2DG64_9HYPH</name>
<dbReference type="Pfam" id="PF20454">
    <property type="entry name" value="GpA_nuclease"/>
    <property type="match status" value="1"/>
</dbReference>
<proteinExistence type="inferred from homology"/>
<comment type="caution">
    <text evidence="4">The sequence shown here is derived from an EMBL/GenBank/DDBJ whole genome shotgun (WGS) entry which is preliminary data.</text>
</comment>
<evidence type="ECO:0000313" key="5">
    <source>
        <dbReference type="Proteomes" id="UP000245252"/>
    </source>
</evidence>
<dbReference type="HAMAP" id="MF_04144">
    <property type="entry name" value="TERL_LAMBDA"/>
    <property type="match status" value="1"/>
</dbReference>
<dbReference type="GO" id="GO:0004519">
    <property type="term" value="F:endonuclease activity"/>
    <property type="evidence" value="ECO:0007669"/>
    <property type="project" value="InterPro"/>
</dbReference>
<dbReference type="PANTHER" id="PTHR34413">
    <property type="entry name" value="PROPHAGE TAIL FIBER ASSEMBLY PROTEIN HOMOLOG TFAE-RELATED-RELATED"/>
    <property type="match status" value="1"/>
</dbReference>
<keyword evidence="5" id="KW-1185">Reference proteome</keyword>
<dbReference type="Pfam" id="PF05876">
    <property type="entry name" value="GpA_ATPase"/>
    <property type="match status" value="1"/>
</dbReference>
<organism evidence="4 5">
    <name type="scientific">Metarhizobium album</name>
    <dbReference type="NCBI Taxonomy" id="2182425"/>
    <lineage>
        <taxon>Bacteria</taxon>
        <taxon>Pseudomonadati</taxon>
        <taxon>Pseudomonadota</taxon>
        <taxon>Alphaproteobacteria</taxon>
        <taxon>Hyphomicrobiales</taxon>
        <taxon>Rhizobiaceae</taxon>
        <taxon>Metarhizobium</taxon>
    </lineage>
</organism>
<evidence type="ECO:0000259" key="3">
    <source>
        <dbReference type="Pfam" id="PF20454"/>
    </source>
</evidence>
<feature type="domain" description="Phage terminase large subunit GpA ATPase" evidence="2">
    <location>
        <begin position="33"/>
        <end position="281"/>
    </location>
</feature>
<evidence type="ECO:0000313" key="4">
    <source>
        <dbReference type="EMBL" id="PWE52289.1"/>
    </source>
</evidence>
<protein>
    <submittedName>
        <fullName evidence="4">Terminase</fullName>
    </submittedName>
</protein>
<dbReference type="InterPro" id="IPR008866">
    <property type="entry name" value="Phage_lambda_GpA-like"/>
</dbReference>
<gene>
    <name evidence="4" type="ORF">DEM27_31605</name>
</gene>
<dbReference type="Proteomes" id="UP000245252">
    <property type="component" value="Unassembled WGS sequence"/>
</dbReference>
<reference evidence="4 5" key="1">
    <citation type="submission" date="2018-05" db="EMBL/GenBank/DDBJ databases">
        <title>The draft genome of strain NS-104.</title>
        <authorList>
            <person name="Hang P."/>
            <person name="Jiang J."/>
        </authorList>
    </citation>
    <scope>NUCLEOTIDE SEQUENCE [LARGE SCALE GENOMIC DNA]</scope>
    <source>
        <strain evidence="4 5">NS-104</strain>
    </source>
</reference>
<feature type="region of interest" description="Disordered" evidence="1">
    <location>
        <begin position="581"/>
        <end position="629"/>
    </location>
</feature>
<dbReference type="AlphaFoldDB" id="A0A2U2DG64"/>
<evidence type="ECO:0000256" key="1">
    <source>
        <dbReference type="SAM" id="MobiDB-lite"/>
    </source>
</evidence>
<accession>A0A2U2DG64</accession>
<feature type="domain" description="Terminase large subunit GpA endonuclease" evidence="3">
    <location>
        <begin position="290"/>
        <end position="579"/>
    </location>
</feature>
<dbReference type="InterPro" id="IPR046454">
    <property type="entry name" value="GpA_endonuclease"/>
</dbReference>
<sequence>MSRARNEALRPPPKLTLSQWANEFAYLSRETSAHTGKFKSFKYQDGMMDAVTDPTVQKITVMKSARVGYTKLLDHMVGFFIHQDPSPMLVVQPKEDDARDYSTTEIAPMLRDTPVLAAIAGDLSSKAAQQKVEKRLFRNGASVAFVGANSPAGFRRITARIIAFDEVDGYPAQGAGNEGDQIALGTKRSETFWNRKIILGSTPTVQGISRIEKSWEESDQRHYFVGCPHCKARQTLKWENFKWDRDEEGKHLPDTAYFRCEAGGCRIEEKDKRALINGGDWVATKPHTGHAGFHIWAAYSLFPNAAWRFLAAEWLRVYKDPMQKKTFVNLVLGLPHKEVVNVADPDVLKSRCEPYNYETLPSDVRLVTYGADTQDDRIEVTFVGHGAHGEMWVARHEVLHGDTSKPVVWDELDKLIAEPLETDEGRRLIPQAGCIDSAGHRSEMVYKFCRDRKRRRIYATIGRGNPDPKAPRMIWPKTASRTKNSGDKPYIIGVDTAKDDLSSRLAIVPHEFEPTPRAVHFPAAGLSADYFDQLTSEHAVTKQVGDKITRSWVKKAVGARNEAWDCLVLALAARMSLPVKLDKAPPRKPRPVSKADNDNRSLPAIKEQPETKTEERPKRRERQRWGAYR</sequence>
<evidence type="ECO:0000259" key="2">
    <source>
        <dbReference type="Pfam" id="PF05876"/>
    </source>
</evidence>
<dbReference type="GO" id="GO:0016887">
    <property type="term" value="F:ATP hydrolysis activity"/>
    <property type="evidence" value="ECO:0007669"/>
    <property type="project" value="InterPro"/>
</dbReference>
<dbReference type="InterPro" id="IPR046453">
    <property type="entry name" value="GpA_ATPase"/>
</dbReference>